<dbReference type="AlphaFoldDB" id="A0A6V8NT88"/>
<accession>A0A6V8NT88</accession>
<dbReference type="InterPro" id="IPR051448">
    <property type="entry name" value="CdaR-like_regulators"/>
</dbReference>
<dbReference type="Proteomes" id="UP000585609">
    <property type="component" value="Unassembled WGS sequence"/>
</dbReference>
<dbReference type="Gene3D" id="3.30.450.40">
    <property type="match status" value="1"/>
</dbReference>
<evidence type="ECO:0000313" key="1">
    <source>
        <dbReference type="EMBL" id="GFP23548.1"/>
    </source>
</evidence>
<sequence length="195" mass="22144">MGWTEKSAGSMSVTYPNPPGGWWESKPERFLDHPTIRKEILQLTSDKKPSRLGPVTELETMSRVVVPVMAGTEHLGYVFVLEVERELQEQDFVTLEQAATIIALEMSKNIAILEARRRVEGNFLDDLFFGQIESEDMISRRAAYLGLDPDLSSMVAVVDIDRLEEYIRHQKANEGSIQKIRRDIRDLIAAVVADR</sequence>
<protein>
    <recommendedName>
        <fullName evidence="3">GAF domain-containing protein</fullName>
    </recommendedName>
</protein>
<dbReference type="EMBL" id="BLRW01000133">
    <property type="protein sequence ID" value="GFP23548.1"/>
    <property type="molecule type" value="Genomic_DNA"/>
</dbReference>
<feature type="non-terminal residue" evidence="1">
    <location>
        <position position="195"/>
    </location>
</feature>
<evidence type="ECO:0008006" key="3">
    <source>
        <dbReference type="Google" id="ProtNLM"/>
    </source>
</evidence>
<evidence type="ECO:0000313" key="2">
    <source>
        <dbReference type="Proteomes" id="UP000585609"/>
    </source>
</evidence>
<comment type="caution">
    <text evidence="1">The sequence shown here is derived from an EMBL/GenBank/DDBJ whole genome shotgun (WGS) entry which is preliminary data.</text>
</comment>
<dbReference type="PANTHER" id="PTHR33744">
    <property type="entry name" value="CARBOHYDRATE DIACID REGULATOR"/>
    <property type="match status" value="1"/>
</dbReference>
<proteinExistence type="predicted"/>
<name>A0A6V8NT88_9ACTN</name>
<organism evidence="1 2">
    <name type="scientific">Candidatus Hakubella thermalkaliphila</name>
    <dbReference type="NCBI Taxonomy" id="2754717"/>
    <lineage>
        <taxon>Bacteria</taxon>
        <taxon>Bacillati</taxon>
        <taxon>Actinomycetota</taxon>
        <taxon>Actinomycetota incertae sedis</taxon>
        <taxon>Candidatus Hakubellales</taxon>
        <taxon>Candidatus Hakubellaceae</taxon>
        <taxon>Candidatus Hakubella</taxon>
    </lineage>
</organism>
<dbReference type="PANTHER" id="PTHR33744:SF1">
    <property type="entry name" value="DNA-BINDING TRANSCRIPTIONAL ACTIVATOR ADER"/>
    <property type="match status" value="1"/>
</dbReference>
<gene>
    <name evidence="1" type="ORF">HKBW3S09_01014</name>
</gene>
<dbReference type="InterPro" id="IPR029016">
    <property type="entry name" value="GAF-like_dom_sf"/>
</dbReference>
<reference evidence="1 2" key="1">
    <citation type="journal article" date="2020" name="Front. Microbiol.">
        <title>Single-cell genomics of novel Actinobacteria with the Wood-Ljungdahl pathway discovered in a serpentinizing system.</title>
        <authorList>
            <person name="Merino N."/>
            <person name="Kawai M."/>
            <person name="Boyd E.S."/>
            <person name="Colman D.R."/>
            <person name="McGlynn S.E."/>
            <person name="Nealson K.H."/>
            <person name="Kurokawa K."/>
            <person name="Hongoh Y."/>
        </authorList>
    </citation>
    <scope>NUCLEOTIDE SEQUENCE [LARGE SCALE GENOMIC DNA]</scope>
    <source>
        <strain evidence="1 2">S09_30</strain>
    </source>
</reference>